<accession>A0A7G6VUN9</accession>
<dbReference type="AlphaFoldDB" id="A0A7G6VUN9"/>
<keyword evidence="2" id="KW-1133">Transmembrane helix</keyword>
<evidence type="ECO:0000313" key="3">
    <source>
        <dbReference type="EMBL" id="QNE05454.1"/>
    </source>
</evidence>
<proteinExistence type="predicted"/>
<evidence type="ECO:0000256" key="2">
    <source>
        <dbReference type="SAM" id="Phobius"/>
    </source>
</evidence>
<sequence length="50" mass="5449">MAAQEAASSPQAPMYGHETVRQARRRSTADRVIAIVIGTSAALFCWWTAN</sequence>
<gene>
    <name evidence="3" type="ORF">H4O24_01750</name>
</gene>
<dbReference type="RefSeq" id="WP_185884554.1">
    <property type="nucleotide sequence ID" value="NZ_CP060052.1"/>
</dbReference>
<keyword evidence="2" id="KW-0812">Transmembrane</keyword>
<protein>
    <submittedName>
        <fullName evidence="3">Uncharacterized protein</fullName>
    </submittedName>
</protein>
<name>A0A7G6VUN9_9SPHN</name>
<organism evidence="3 4">
    <name type="scientific">Croceicoccus marinus</name>
    <dbReference type="NCBI Taxonomy" id="450378"/>
    <lineage>
        <taxon>Bacteria</taxon>
        <taxon>Pseudomonadati</taxon>
        <taxon>Pseudomonadota</taxon>
        <taxon>Alphaproteobacteria</taxon>
        <taxon>Sphingomonadales</taxon>
        <taxon>Erythrobacteraceae</taxon>
        <taxon>Croceicoccus</taxon>
    </lineage>
</organism>
<evidence type="ECO:0000256" key="1">
    <source>
        <dbReference type="SAM" id="MobiDB-lite"/>
    </source>
</evidence>
<feature type="compositionally biased region" description="Low complexity" evidence="1">
    <location>
        <begin position="1"/>
        <end position="14"/>
    </location>
</feature>
<keyword evidence="2" id="KW-0472">Membrane</keyword>
<dbReference type="EMBL" id="CP060052">
    <property type="protein sequence ID" value="QNE05454.1"/>
    <property type="molecule type" value="Genomic_DNA"/>
</dbReference>
<evidence type="ECO:0000313" key="4">
    <source>
        <dbReference type="Proteomes" id="UP000515297"/>
    </source>
</evidence>
<feature type="transmembrane region" description="Helical" evidence="2">
    <location>
        <begin position="31"/>
        <end position="49"/>
    </location>
</feature>
<dbReference type="Proteomes" id="UP000515297">
    <property type="component" value="Chromosome"/>
</dbReference>
<reference evidence="3 4" key="1">
    <citation type="submission" date="2020-08" db="EMBL/GenBank/DDBJ databases">
        <authorList>
            <person name="Liu G."/>
            <person name="Sun C."/>
        </authorList>
    </citation>
    <scope>NUCLEOTIDE SEQUENCE [LARGE SCALE GENOMIC DNA]</scope>
    <source>
        <strain evidence="3 4">OT19</strain>
    </source>
</reference>
<feature type="region of interest" description="Disordered" evidence="1">
    <location>
        <begin position="1"/>
        <end position="26"/>
    </location>
</feature>